<organism evidence="1 2">
    <name type="scientific">Rhizoctonia solani</name>
    <dbReference type="NCBI Taxonomy" id="456999"/>
    <lineage>
        <taxon>Eukaryota</taxon>
        <taxon>Fungi</taxon>
        <taxon>Dikarya</taxon>
        <taxon>Basidiomycota</taxon>
        <taxon>Agaricomycotina</taxon>
        <taxon>Agaricomycetes</taxon>
        <taxon>Cantharellales</taxon>
        <taxon>Ceratobasidiaceae</taxon>
        <taxon>Rhizoctonia</taxon>
    </lineage>
</organism>
<protein>
    <submittedName>
        <fullName evidence="1">Uncharacterized protein</fullName>
    </submittedName>
</protein>
<dbReference type="EMBL" id="CAJMWQ010001286">
    <property type="protein sequence ID" value="CAE6444461.1"/>
    <property type="molecule type" value="Genomic_DNA"/>
</dbReference>
<evidence type="ECO:0000313" key="1">
    <source>
        <dbReference type="EMBL" id="CAE6444461.1"/>
    </source>
</evidence>
<reference evidence="1" key="1">
    <citation type="submission" date="2021-01" db="EMBL/GenBank/DDBJ databases">
        <authorList>
            <person name="Kaushik A."/>
        </authorList>
    </citation>
    <scope>NUCLEOTIDE SEQUENCE</scope>
    <source>
        <strain evidence="1">AG1-1B</strain>
    </source>
</reference>
<dbReference type="AlphaFoldDB" id="A0A8H3GC89"/>
<dbReference type="PANTHER" id="PTHR41677">
    <property type="entry name" value="YALI0B19030P"/>
    <property type="match status" value="1"/>
</dbReference>
<dbReference type="PANTHER" id="PTHR41677:SF1">
    <property type="entry name" value="FE2OG DIOXYGENASE DOMAIN-CONTAINING PROTEIN"/>
    <property type="match status" value="1"/>
</dbReference>
<dbReference type="Proteomes" id="UP000663826">
    <property type="component" value="Unassembled WGS sequence"/>
</dbReference>
<sequence length="360" mass="40162">MENLGKPGEGIAPIGITQPFPLLSQKGVLALREEIFSQEVLNRCTYTSDLTPCLVRGMSCRPGFAPFNESLWTHPETLRAVSEAAGIELVPIMPYELGHVNVQLTDGVNTLSKLGREPLRAGAPSVHRESVVPKIIPGVNNLPPLVSSANSDTESEGEVDLPYTFLPQDQEVEPTIVESMTLAEQEPEPEKDEHKPVVGWHRDSYPWVCVVMLSDATTMQGGKTALGCGDGTVRKVRGPEMGWAIMLQGRYIDHVALGAYGAPERVTMVTSYRAKDVMLKDESILTTIRPVTNLNELYYEWSTYRLDLLSERFKKKSDIFKRKRGDGQTPWGEEVVNKDEFKAWCKEQINYLQTTIDEIV</sequence>
<evidence type="ECO:0000313" key="2">
    <source>
        <dbReference type="Proteomes" id="UP000663826"/>
    </source>
</evidence>
<name>A0A8H3GC89_9AGAM</name>
<comment type="caution">
    <text evidence="1">The sequence shown here is derived from an EMBL/GenBank/DDBJ whole genome shotgun (WGS) entry which is preliminary data.</text>
</comment>
<gene>
    <name evidence="1" type="ORF">RDB_LOCUS73242</name>
</gene>
<accession>A0A8H3GC89</accession>
<proteinExistence type="predicted"/>